<proteinExistence type="predicted"/>
<sequence>MSSPPPKHVLHEMQNYVAKPQQQSNQQESLLAELAEAMRHCQLRGPTPAQTRATKCQIALP</sequence>
<reference evidence="1" key="1">
    <citation type="journal article" date="2020" name="bioRxiv">
        <title>Whole genome comparisons of ergot fungi reveals the divergence and evolution of species within the genus Claviceps are the result of varying mechanisms driving genome evolution and host range expansion.</title>
        <authorList>
            <person name="Wyka S.A."/>
            <person name="Mondo S.J."/>
            <person name="Liu M."/>
            <person name="Dettman J."/>
            <person name="Nalam V."/>
            <person name="Broders K.D."/>
        </authorList>
    </citation>
    <scope>NUCLEOTIDE SEQUENCE</scope>
    <source>
        <strain evidence="1">CCC 602</strain>
    </source>
</reference>
<protein>
    <submittedName>
        <fullName evidence="1">Uncharacterized protein</fullName>
    </submittedName>
</protein>
<feature type="non-terminal residue" evidence="1">
    <location>
        <position position="61"/>
    </location>
</feature>
<dbReference type="AlphaFoldDB" id="A0A9P7NAZ8"/>
<dbReference type="EMBL" id="SRPW01001301">
    <property type="protein sequence ID" value="KAG6003101.1"/>
    <property type="molecule type" value="Genomic_DNA"/>
</dbReference>
<evidence type="ECO:0000313" key="2">
    <source>
        <dbReference type="Proteomes" id="UP000748025"/>
    </source>
</evidence>
<organism evidence="1 2">
    <name type="scientific">Claviceps pusilla</name>
    <dbReference type="NCBI Taxonomy" id="123648"/>
    <lineage>
        <taxon>Eukaryota</taxon>
        <taxon>Fungi</taxon>
        <taxon>Dikarya</taxon>
        <taxon>Ascomycota</taxon>
        <taxon>Pezizomycotina</taxon>
        <taxon>Sordariomycetes</taxon>
        <taxon>Hypocreomycetidae</taxon>
        <taxon>Hypocreales</taxon>
        <taxon>Clavicipitaceae</taxon>
        <taxon>Claviceps</taxon>
    </lineage>
</organism>
<keyword evidence="2" id="KW-1185">Reference proteome</keyword>
<accession>A0A9P7NAZ8</accession>
<name>A0A9P7NAZ8_9HYPO</name>
<dbReference type="Proteomes" id="UP000748025">
    <property type="component" value="Unassembled WGS sequence"/>
</dbReference>
<evidence type="ECO:0000313" key="1">
    <source>
        <dbReference type="EMBL" id="KAG6003101.1"/>
    </source>
</evidence>
<gene>
    <name evidence="1" type="ORF">E4U43_000970</name>
</gene>
<comment type="caution">
    <text evidence="1">The sequence shown here is derived from an EMBL/GenBank/DDBJ whole genome shotgun (WGS) entry which is preliminary data.</text>
</comment>